<dbReference type="SUPFAM" id="SSF53850">
    <property type="entry name" value="Periplasmic binding protein-like II"/>
    <property type="match status" value="1"/>
</dbReference>
<dbReference type="InterPro" id="IPR005064">
    <property type="entry name" value="BUG"/>
</dbReference>
<dbReference type="PIRSF" id="PIRSF017082">
    <property type="entry name" value="YflP"/>
    <property type="match status" value="1"/>
</dbReference>
<dbReference type="Gene3D" id="3.40.190.10">
    <property type="entry name" value="Periplasmic binding protein-like II"/>
    <property type="match status" value="1"/>
</dbReference>
<accession>A0ABP8H6T5</accession>
<dbReference type="PANTHER" id="PTHR42928">
    <property type="entry name" value="TRICARBOXYLATE-BINDING PROTEIN"/>
    <property type="match status" value="1"/>
</dbReference>
<dbReference type="CDD" id="cd13578">
    <property type="entry name" value="PBP2_Bug27"/>
    <property type="match status" value="1"/>
</dbReference>
<evidence type="ECO:0000313" key="3">
    <source>
        <dbReference type="EMBL" id="GAA4335168.1"/>
    </source>
</evidence>
<gene>
    <name evidence="3" type="ORF">GCM10023144_28110</name>
</gene>
<dbReference type="RefSeq" id="WP_345250483.1">
    <property type="nucleotide sequence ID" value="NZ_BAABFO010000013.1"/>
</dbReference>
<evidence type="ECO:0000313" key="4">
    <source>
        <dbReference type="Proteomes" id="UP001501671"/>
    </source>
</evidence>
<comment type="caution">
    <text evidence="3">The sequence shown here is derived from an EMBL/GenBank/DDBJ whole genome shotgun (WGS) entry which is preliminary data.</text>
</comment>
<evidence type="ECO:0000256" key="2">
    <source>
        <dbReference type="SAM" id="SignalP"/>
    </source>
</evidence>
<dbReference type="Pfam" id="PF03401">
    <property type="entry name" value="TctC"/>
    <property type="match status" value="1"/>
</dbReference>
<keyword evidence="4" id="KW-1185">Reference proteome</keyword>
<reference evidence="4" key="1">
    <citation type="journal article" date="2019" name="Int. J. Syst. Evol. Microbiol.">
        <title>The Global Catalogue of Microorganisms (GCM) 10K type strain sequencing project: providing services to taxonomists for standard genome sequencing and annotation.</title>
        <authorList>
            <consortium name="The Broad Institute Genomics Platform"/>
            <consortium name="The Broad Institute Genome Sequencing Center for Infectious Disease"/>
            <person name="Wu L."/>
            <person name="Ma J."/>
        </authorList>
    </citation>
    <scope>NUCLEOTIDE SEQUENCE [LARGE SCALE GENOMIC DNA]</scope>
    <source>
        <strain evidence="4">JCM 17666</strain>
    </source>
</reference>
<dbReference type="InterPro" id="IPR042100">
    <property type="entry name" value="Bug_dom1"/>
</dbReference>
<name>A0ABP8H6T5_9BURK</name>
<feature type="signal peptide" evidence="2">
    <location>
        <begin position="1"/>
        <end position="34"/>
    </location>
</feature>
<protein>
    <submittedName>
        <fullName evidence="3">Tripartite tricarboxylate transporter substrate binding protein</fullName>
    </submittedName>
</protein>
<proteinExistence type="inferred from homology"/>
<evidence type="ECO:0000256" key="1">
    <source>
        <dbReference type="ARBA" id="ARBA00006987"/>
    </source>
</evidence>
<keyword evidence="2" id="KW-0732">Signal</keyword>
<comment type="similarity">
    <text evidence="1">Belongs to the UPF0065 (bug) family.</text>
</comment>
<dbReference type="EMBL" id="BAABFO010000013">
    <property type="protein sequence ID" value="GAA4335168.1"/>
    <property type="molecule type" value="Genomic_DNA"/>
</dbReference>
<dbReference type="Gene3D" id="3.40.190.150">
    <property type="entry name" value="Bordetella uptake gene, domain 1"/>
    <property type="match status" value="1"/>
</dbReference>
<feature type="chain" id="PRO_5045557843" evidence="2">
    <location>
        <begin position="35"/>
        <end position="337"/>
    </location>
</feature>
<sequence>MRDDSLHDAARRRYLGAGLGLPLASALAPSLARAAEPLDRYPSRPVTLVVPFAPGGTSDVVGRVVGQMLTESLSQSFVAENRAGAAGIVGWNTVARADPDGYTLLVTDMSLAIAPGLQPNLPFDPARAFKQVVTISTVPHVLVVNPKLPVNTVQEFIALAKARPGKLFYGSGGIGTNTHLRSELFKSVTGTDIVHVAYKGGGAVLPDLMAGQVQSMVSSAPTVLPYIRSGKIKPLMVTSSTRMSVLPDVPSAVEAGLPKMVMLYWSGLAAPAGVPDPLIHRINGNVVKVLRQPAAQKRFTEMGLDIRADTPEEATQLVNDEIARWTDVVKTAHIKAD</sequence>
<dbReference type="Proteomes" id="UP001501671">
    <property type="component" value="Unassembled WGS sequence"/>
</dbReference>
<dbReference type="PANTHER" id="PTHR42928:SF5">
    <property type="entry name" value="BLR1237 PROTEIN"/>
    <property type="match status" value="1"/>
</dbReference>
<organism evidence="3 4">
    <name type="scientific">Pigmentiphaga soli</name>
    <dbReference type="NCBI Taxonomy" id="1007095"/>
    <lineage>
        <taxon>Bacteria</taxon>
        <taxon>Pseudomonadati</taxon>
        <taxon>Pseudomonadota</taxon>
        <taxon>Betaproteobacteria</taxon>
        <taxon>Burkholderiales</taxon>
        <taxon>Alcaligenaceae</taxon>
        <taxon>Pigmentiphaga</taxon>
    </lineage>
</organism>